<protein>
    <submittedName>
        <fullName evidence="1">Uncharacterized protein</fullName>
    </submittedName>
</protein>
<organism evidence="1 2">
    <name type="scientific">Frigoriglobus tundricola</name>
    <dbReference type="NCBI Taxonomy" id="2774151"/>
    <lineage>
        <taxon>Bacteria</taxon>
        <taxon>Pseudomonadati</taxon>
        <taxon>Planctomycetota</taxon>
        <taxon>Planctomycetia</taxon>
        <taxon>Gemmatales</taxon>
        <taxon>Gemmataceae</taxon>
        <taxon>Frigoriglobus</taxon>
    </lineage>
</organism>
<name>A0A6M5Z1E7_9BACT</name>
<proteinExistence type="predicted"/>
<accession>A0A6M5Z1E7</accession>
<dbReference type="AlphaFoldDB" id="A0A6M5Z1E7"/>
<gene>
    <name evidence="1" type="ORF">FTUN_7611</name>
</gene>
<dbReference type="RefSeq" id="WP_171474846.1">
    <property type="nucleotide sequence ID" value="NZ_CP053452.2"/>
</dbReference>
<dbReference type="EMBL" id="CP053452">
    <property type="protein sequence ID" value="QJW99988.1"/>
    <property type="molecule type" value="Genomic_DNA"/>
</dbReference>
<evidence type="ECO:0000313" key="2">
    <source>
        <dbReference type="Proteomes" id="UP000503447"/>
    </source>
</evidence>
<evidence type="ECO:0000313" key="1">
    <source>
        <dbReference type="EMBL" id="QJW99988.1"/>
    </source>
</evidence>
<dbReference type="Proteomes" id="UP000503447">
    <property type="component" value="Chromosome"/>
</dbReference>
<keyword evidence="2" id="KW-1185">Reference proteome</keyword>
<sequence>MTTFVAEYEVRPAGHSKEWWAVQVARAHPHFFDDTSGLFLISAPDDFNDRDGRFHPLTEAEFLRLSQIARYWLEQIE</sequence>
<dbReference type="KEGG" id="ftj:FTUN_7611"/>
<reference evidence="2" key="1">
    <citation type="submission" date="2020-05" db="EMBL/GenBank/DDBJ databases">
        <title>Frigoriglobus tundricola gen. nov., sp. nov., a psychrotolerant cellulolytic planctomycete of the family Gemmataceae with two divergent copies of 16S rRNA gene.</title>
        <authorList>
            <person name="Kulichevskaya I.S."/>
            <person name="Ivanova A.A."/>
            <person name="Naumoff D.G."/>
            <person name="Beletsky A.V."/>
            <person name="Rijpstra W.I.C."/>
            <person name="Sinninghe Damste J.S."/>
            <person name="Mardanov A.V."/>
            <person name="Ravin N.V."/>
            <person name="Dedysh S.N."/>
        </authorList>
    </citation>
    <scope>NUCLEOTIDE SEQUENCE [LARGE SCALE GENOMIC DNA]</scope>
    <source>
        <strain evidence="2">PL17</strain>
    </source>
</reference>